<dbReference type="Pfam" id="PF17782">
    <property type="entry name" value="WHD_DprA"/>
    <property type="match status" value="1"/>
</dbReference>
<dbReference type="Gene3D" id="1.10.10.10">
    <property type="entry name" value="Winged helix-like DNA-binding domain superfamily/Winged helix DNA-binding domain"/>
    <property type="match status" value="1"/>
</dbReference>
<dbReference type="RefSeq" id="WP_091964522.1">
    <property type="nucleotide sequence ID" value="NZ_FOLH01000005.1"/>
</dbReference>
<name>A0A1I1J7P4_9GAMM</name>
<dbReference type="NCBIfam" id="TIGR00732">
    <property type="entry name" value="dprA"/>
    <property type="match status" value="1"/>
</dbReference>
<organism evidence="4 5">
    <name type="scientific">Marinospirillum celere</name>
    <dbReference type="NCBI Taxonomy" id="1122252"/>
    <lineage>
        <taxon>Bacteria</taxon>
        <taxon>Pseudomonadati</taxon>
        <taxon>Pseudomonadota</taxon>
        <taxon>Gammaproteobacteria</taxon>
        <taxon>Oceanospirillales</taxon>
        <taxon>Oceanospirillaceae</taxon>
        <taxon>Marinospirillum</taxon>
    </lineage>
</organism>
<protein>
    <submittedName>
        <fullName evidence="4">DNA processing protein</fullName>
    </submittedName>
</protein>
<dbReference type="PANTHER" id="PTHR43022:SF1">
    <property type="entry name" value="PROTEIN SMF"/>
    <property type="match status" value="1"/>
</dbReference>
<dbReference type="InterPro" id="IPR057666">
    <property type="entry name" value="DrpA_SLOG"/>
</dbReference>
<gene>
    <name evidence="4" type="ORF">SAMN05660443_2606</name>
</gene>
<dbReference type="InterPro" id="IPR036388">
    <property type="entry name" value="WH-like_DNA-bd_sf"/>
</dbReference>
<dbReference type="SUPFAM" id="SSF102405">
    <property type="entry name" value="MCP/YpsA-like"/>
    <property type="match status" value="1"/>
</dbReference>
<dbReference type="InterPro" id="IPR041614">
    <property type="entry name" value="DprA_WH"/>
</dbReference>
<evidence type="ECO:0000256" key="1">
    <source>
        <dbReference type="ARBA" id="ARBA00006525"/>
    </source>
</evidence>
<dbReference type="Gene3D" id="3.40.50.450">
    <property type="match status" value="1"/>
</dbReference>
<feature type="domain" description="Smf/DprA SLOG" evidence="2">
    <location>
        <begin position="95"/>
        <end position="301"/>
    </location>
</feature>
<reference evidence="4 5" key="1">
    <citation type="submission" date="2016-10" db="EMBL/GenBank/DDBJ databases">
        <authorList>
            <person name="de Groot N.N."/>
        </authorList>
    </citation>
    <scope>NUCLEOTIDE SEQUENCE [LARGE SCALE GENOMIC DNA]</scope>
    <source>
        <strain evidence="4 5">DSM 18438</strain>
    </source>
</reference>
<dbReference type="STRING" id="1122252.SAMN05660443_2606"/>
<dbReference type="EMBL" id="FOLH01000005">
    <property type="protein sequence ID" value="SFC41963.1"/>
    <property type="molecule type" value="Genomic_DNA"/>
</dbReference>
<comment type="similarity">
    <text evidence="1">Belongs to the DprA/Smf family.</text>
</comment>
<dbReference type="GO" id="GO:0009294">
    <property type="term" value="P:DNA-mediated transformation"/>
    <property type="evidence" value="ECO:0007669"/>
    <property type="project" value="InterPro"/>
</dbReference>
<evidence type="ECO:0000259" key="3">
    <source>
        <dbReference type="Pfam" id="PF17782"/>
    </source>
</evidence>
<dbReference type="InterPro" id="IPR003488">
    <property type="entry name" value="DprA"/>
</dbReference>
<sequence length="377" mass="41419">MSVFTKQDLQPLDLVLWLLPGLGQRRLNKLTAHWGQDPKTLLEAARHLPGLTAKTRDLIEIALHDPWRLPFADRLEAHLEWQTQPGHWLLPLRSLPLLLQELPDPPWLLCLKGTPELLEGPNLAVVGSRRLSPEGRHLAFQWSHWLSWQGMNLVSGLARGVDGQAHQGALQAVTEGATGQTLAVLAHGMDYLYPREHEGLAAQICERGGALMTEYPLGSPPLAGQFPKRNRIITGLSLGTLVVEATLKSGSLVSARLAMEQGREVMAIPGSVRRQQSAGCHQLIRQGAALVTSPEEVLQELSQPLRACLESSTAEKSEANLPERLQSIYCLITDIPISLDQLLEDSGLEAAKCMQLLQELELEGCVEQLPGGWCRST</sequence>
<dbReference type="OrthoDB" id="9785707at2"/>
<feature type="domain" description="DprA winged helix" evidence="3">
    <location>
        <begin position="314"/>
        <end position="372"/>
    </location>
</feature>
<keyword evidence="5" id="KW-1185">Reference proteome</keyword>
<evidence type="ECO:0000313" key="4">
    <source>
        <dbReference type="EMBL" id="SFC41963.1"/>
    </source>
</evidence>
<evidence type="ECO:0000259" key="2">
    <source>
        <dbReference type="Pfam" id="PF02481"/>
    </source>
</evidence>
<evidence type="ECO:0000313" key="5">
    <source>
        <dbReference type="Proteomes" id="UP000199058"/>
    </source>
</evidence>
<dbReference type="PANTHER" id="PTHR43022">
    <property type="entry name" value="PROTEIN SMF"/>
    <property type="match status" value="1"/>
</dbReference>
<accession>A0A1I1J7P4</accession>
<dbReference type="Pfam" id="PF02481">
    <property type="entry name" value="DNA_processg_A"/>
    <property type="match status" value="1"/>
</dbReference>
<dbReference type="Proteomes" id="UP000199058">
    <property type="component" value="Unassembled WGS sequence"/>
</dbReference>
<dbReference type="AlphaFoldDB" id="A0A1I1J7P4"/>
<proteinExistence type="inferred from homology"/>